<dbReference type="Pfam" id="PF00069">
    <property type="entry name" value="Pkinase"/>
    <property type="match status" value="1"/>
</dbReference>
<sequence length="303" mass="35467">MAIESEPNNSEGVTSNMTILKFLQEKGIHYKQIIGKGTFSSVRCAWHDVMKTNVALKIIDTSSNSDFITRFLPREKIIVQQLNHANVIKNYEIINEEPFVCFVQEFAMHGDLLQRIKKYDRIDEEEGRFYFRQLVEALEYLKSINIAHRDIKCENVLLDSCDNVKLGDFGFARFMKADELSHTFCGSRAYVAPELLRSYPYNGFLADIWSTGILLYVMVTGFMPYDDRNIKKMLEKQLQHRITFPRRHALSVEVKELIYAMVHPEPLRRRPYHEIIKSPWLADTKYELRSEPFHQQSNDDSTN</sequence>
<dbReference type="GO" id="GO:0005737">
    <property type="term" value="C:cytoplasm"/>
    <property type="evidence" value="ECO:0007669"/>
    <property type="project" value="TreeGrafter"/>
</dbReference>
<dbReference type="SMART" id="SM00220">
    <property type="entry name" value="S_TKc"/>
    <property type="match status" value="1"/>
</dbReference>
<dbReference type="STRING" id="1147741.A0A0R3RVV7"/>
<dbReference type="InterPro" id="IPR011009">
    <property type="entry name" value="Kinase-like_dom_sf"/>
</dbReference>
<evidence type="ECO:0000256" key="5">
    <source>
        <dbReference type="ARBA" id="ARBA00022840"/>
    </source>
</evidence>
<dbReference type="WBParaSite" id="EEL_0000626801-mRNA-1">
    <property type="protein sequence ID" value="EEL_0000626801-mRNA-1"/>
    <property type="gene ID" value="EEL_0000626801"/>
</dbReference>
<keyword evidence="9" id="KW-1185">Reference proteome</keyword>
<evidence type="ECO:0000313" key="10">
    <source>
        <dbReference type="WBParaSite" id="EEL_0000626801-mRNA-1"/>
    </source>
</evidence>
<dbReference type="InterPro" id="IPR000719">
    <property type="entry name" value="Prot_kinase_dom"/>
</dbReference>
<evidence type="ECO:0000256" key="2">
    <source>
        <dbReference type="ARBA" id="ARBA00022679"/>
    </source>
</evidence>
<dbReference type="PIRSF" id="PIRSF000654">
    <property type="entry name" value="Integrin-linked_kinase"/>
    <property type="match status" value="1"/>
</dbReference>
<proteinExistence type="inferred from homology"/>
<feature type="domain" description="Protein kinase" evidence="8">
    <location>
        <begin position="28"/>
        <end position="281"/>
    </location>
</feature>
<dbReference type="GO" id="GO:0005524">
    <property type="term" value="F:ATP binding"/>
    <property type="evidence" value="ECO:0007669"/>
    <property type="project" value="UniProtKB-UniRule"/>
</dbReference>
<dbReference type="Gene3D" id="1.10.510.10">
    <property type="entry name" value="Transferase(Phosphotransferase) domain 1"/>
    <property type="match status" value="1"/>
</dbReference>
<dbReference type="GO" id="GO:0035556">
    <property type="term" value="P:intracellular signal transduction"/>
    <property type="evidence" value="ECO:0007669"/>
    <property type="project" value="TreeGrafter"/>
</dbReference>
<dbReference type="InterPro" id="IPR017441">
    <property type="entry name" value="Protein_kinase_ATP_BS"/>
</dbReference>
<reference evidence="10" key="1">
    <citation type="submission" date="2017-02" db="UniProtKB">
        <authorList>
            <consortium name="WormBaseParasite"/>
        </authorList>
    </citation>
    <scope>IDENTIFICATION</scope>
</reference>
<dbReference type="SUPFAM" id="SSF56112">
    <property type="entry name" value="Protein kinase-like (PK-like)"/>
    <property type="match status" value="1"/>
</dbReference>
<dbReference type="GO" id="GO:0000226">
    <property type="term" value="P:microtubule cytoskeleton organization"/>
    <property type="evidence" value="ECO:0007669"/>
    <property type="project" value="TreeGrafter"/>
</dbReference>
<evidence type="ECO:0000256" key="3">
    <source>
        <dbReference type="ARBA" id="ARBA00022741"/>
    </source>
</evidence>
<organism evidence="9 10">
    <name type="scientific">Elaeophora elaphi</name>
    <dbReference type="NCBI Taxonomy" id="1147741"/>
    <lineage>
        <taxon>Eukaryota</taxon>
        <taxon>Metazoa</taxon>
        <taxon>Ecdysozoa</taxon>
        <taxon>Nematoda</taxon>
        <taxon>Chromadorea</taxon>
        <taxon>Rhabditida</taxon>
        <taxon>Spirurina</taxon>
        <taxon>Spiruromorpha</taxon>
        <taxon>Filarioidea</taxon>
        <taxon>Onchocercidae</taxon>
        <taxon>Elaeophora</taxon>
    </lineage>
</organism>
<evidence type="ECO:0000256" key="4">
    <source>
        <dbReference type="ARBA" id="ARBA00022777"/>
    </source>
</evidence>
<protein>
    <submittedName>
        <fullName evidence="10">Protein kinase domain-containing protein</fullName>
    </submittedName>
</protein>
<feature type="binding site" evidence="6">
    <location>
        <position position="57"/>
    </location>
    <ligand>
        <name>ATP</name>
        <dbReference type="ChEBI" id="CHEBI:30616"/>
    </ligand>
</feature>
<keyword evidence="5 6" id="KW-0067">ATP-binding</keyword>
<evidence type="ECO:0000256" key="7">
    <source>
        <dbReference type="RuleBase" id="RU000304"/>
    </source>
</evidence>
<keyword evidence="4" id="KW-0418">Kinase</keyword>
<dbReference type="PROSITE" id="PS00107">
    <property type="entry name" value="PROTEIN_KINASE_ATP"/>
    <property type="match status" value="1"/>
</dbReference>
<dbReference type="FunFam" id="1.10.510.10:FF:000658">
    <property type="entry name" value="Protein CBG12184"/>
    <property type="match status" value="1"/>
</dbReference>
<evidence type="ECO:0000313" key="9">
    <source>
        <dbReference type="Proteomes" id="UP000050640"/>
    </source>
</evidence>
<dbReference type="PROSITE" id="PS00108">
    <property type="entry name" value="PROTEIN_KINASE_ST"/>
    <property type="match status" value="1"/>
</dbReference>
<accession>A0A0R3RVV7</accession>
<dbReference type="PROSITE" id="PS50011">
    <property type="entry name" value="PROTEIN_KINASE_DOM"/>
    <property type="match status" value="1"/>
</dbReference>
<dbReference type="GO" id="GO:0050321">
    <property type="term" value="F:tau-protein kinase activity"/>
    <property type="evidence" value="ECO:0007669"/>
    <property type="project" value="TreeGrafter"/>
</dbReference>
<dbReference type="Proteomes" id="UP000050640">
    <property type="component" value="Unplaced"/>
</dbReference>
<keyword evidence="3 6" id="KW-0547">Nucleotide-binding</keyword>
<name>A0A0R3RVV7_9BILA</name>
<comment type="similarity">
    <text evidence="7">Belongs to the protein kinase superfamily.</text>
</comment>
<keyword evidence="1 7" id="KW-0723">Serine/threonine-protein kinase</keyword>
<evidence type="ECO:0000256" key="1">
    <source>
        <dbReference type="ARBA" id="ARBA00022527"/>
    </source>
</evidence>
<dbReference type="AlphaFoldDB" id="A0A0R3RVV7"/>
<evidence type="ECO:0000259" key="8">
    <source>
        <dbReference type="PROSITE" id="PS50011"/>
    </source>
</evidence>
<keyword evidence="2" id="KW-0808">Transferase</keyword>
<dbReference type="PANTHER" id="PTHR24346">
    <property type="entry name" value="MAP/MICROTUBULE AFFINITY-REGULATING KINASE"/>
    <property type="match status" value="1"/>
</dbReference>
<dbReference type="PANTHER" id="PTHR24346:SF82">
    <property type="entry name" value="KP78A-RELATED"/>
    <property type="match status" value="1"/>
</dbReference>
<dbReference type="InterPro" id="IPR008271">
    <property type="entry name" value="Ser/Thr_kinase_AS"/>
</dbReference>
<evidence type="ECO:0000256" key="6">
    <source>
        <dbReference type="PROSITE-ProRule" id="PRU10141"/>
    </source>
</evidence>